<dbReference type="Gene3D" id="3.40.50.2000">
    <property type="entry name" value="Glycogen Phosphorylase B"/>
    <property type="match status" value="2"/>
</dbReference>
<gene>
    <name evidence="6" type="ORF">B7R22_02865</name>
</gene>
<dbReference type="RefSeq" id="WP_116410307.1">
    <property type="nucleotide sequence ID" value="NZ_NBXB01000011.1"/>
</dbReference>
<evidence type="ECO:0000313" key="6">
    <source>
        <dbReference type="EMBL" id="RFA16444.1"/>
    </source>
</evidence>
<keyword evidence="2" id="KW-0328">Glycosyltransferase</keyword>
<dbReference type="GO" id="GO:0016757">
    <property type="term" value="F:glycosyltransferase activity"/>
    <property type="evidence" value="ECO:0007669"/>
    <property type="project" value="UniProtKB-KW"/>
</dbReference>
<accession>A0A3E0W250</accession>
<dbReference type="Pfam" id="PF00534">
    <property type="entry name" value="Glycos_transf_1"/>
    <property type="match status" value="1"/>
</dbReference>
<dbReference type="InterPro" id="IPR050194">
    <property type="entry name" value="Glycosyltransferase_grp1"/>
</dbReference>
<evidence type="ECO:0000259" key="5">
    <source>
        <dbReference type="Pfam" id="PF13439"/>
    </source>
</evidence>
<organism evidence="6 7">
    <name type="scientific">Subtercola boreus</name>
    <dbReference type="NCBI Taxonomy" id="120213"/>
    <lineage>
        <taxon>Bacteria</taxon>
        <taxon>Bacillati</taxon>
        <taxon>Actinomycetota</taxon>
        <taxon>Actinomycetes</taxon>
        <taxon>Micrococcales</taxon>
        <taxon>Microbacteriaceae</taxon>
        <taxon>Subtercola</taxon>
    </lineage>
</organism>
<dbReference type="InterPro" id="IPR001296">
    <property type="entry name" value="Glyco_trans_1"/>
</dbReference>
<evidence type="ECO:0000256" key="1">
    <source>
        <dbReference type="ARBA" id="ARBA00021292"/>
    </source>
</evidence>
<dbReference type="InterPro" id="IPR028098">
    <property type="entry name" value="Glyco_trans_4-like_N"/>
</dbReference>
<evidence type="ECO:0000313" key="7">
    <source>
        <dbReference type="Proteomes" id="UP000256541"/>
    </source>
</evidence>
<dbReference type="CDD" id="cd03811">
    <property type="entry name" value="GT4_GT28_WabH-like"/>
    <property type="match status" value="1"/>
</dbReference>
<feature type="domain" description="Glycosyltransferase subfamily 4-like N-terminal" evidence="5">
    <location>
        <begin position="15"/>
        <end position="170"/>
    </location>
</feature>
<dbReference type="SUPFAM" id="SSF53756">
    <property type="entry name" value="UDP-Glycosyltransferase/glycogen phosphorylase"/>
    <property type="match status" value="1"/>
</dbReference>
<dbReference type="EMBL" id="NBXB01000011">
    <property type="protein sequence ID" value="RFA16444.1"/>
    <property type="molecule type" value="Genomic_DNA"/>
</dbReference>
<dbReference type="AlphaFoldDB" id="A0A3E0W250"/>
<feature type="domain" description="Glycosyl transferase family 1" evidence="4">
    <location>
        <begin position="193"/>
        <end position="330"/>
    </location>
</feature>
<comment type="caution">
    <text evidence="6">The sequence shown here is derived from an EMBL/GenBank/DDBJ whole genome shotgun (WGS) entry which is preliminary data.</text>
</comment>
<name>A0A3E0W250_9MICO</name>
<evidence type="ECO:0000259" key="4">
    <source>
        <dbReference type="Pfam" id="PF00534"/>
    </source>
</evidence>
<dbReference type="Proteomes" id="UP000256541">
    <property type="component" value="Unassembled WGS sequence"/>
</dbReference>
<dbReference type="PANTHER" id="PTHR45947:SF3">
    <property type="entry name" value="SULFOQUINOVOSYL TRANSFERASE SQD2"/>
    <property type="match status" value="1"/>
</dbReference>
<evidence type="ECO:0000256" key="3">
    <source>
        <dbReference type="ARBA" id="ARBA00022679"/>
    </source>
</evidence>
<proteinExistence type="predicted"/>
<dbReference type="GO" id="GO:1901137">
    <property type="term" value="P:carbohydrate derivative biosynthetic process"/>
    <property type="evidence" value="ECO:0007669"/>
    <property type="project" value="UniProtKB-ARBA"/>
</dbReference>
<protein>
    <recommendedName>
        <fullName evidence="1">D-inositol 3-phosphate glycosyltransferase</fullName>
    </recommendedName>
</protein>
<sequence>MPTKIAILIPRLHGGGAEFVATQWAAYLTDHDCDVTVVTTHQSAATGAETTPYRVERLTSGSFPSRVTAFRSLIERERFDTIISLMPHWNILALLAVATLRQKPRVMISGRNIESGLRTTLSASYRRELFLAKHLYRRADGYIAISHPVAAEAIAGYGLDPDRVFVVPNPAAGKLDLDKSRALRESRGMLDRSKRLTLAVPARIVDQKRPEVVLLVADELRRRGIAVAVEYFGDGPLRDAISKRAEELGIPLVLHGWVETWYDSAADDAVVLLPSVSEGFGNVFVEAAAVGIPSVASSKALGLADAIVPGITGMLCIGQSVSDLADGVQLAAAVPVPVELTDWLHHFSPEYSGAALVAALGSVR</sequence>
<dbReference type="PANTHER" id="PTHR45947">
    <property type="entry name" value="SULFOQUINOVOSYL TRANSFERASE SQD2"/>
    <property type="match status" value="1"/>
</dbReference>
<evidence type="ECO:0000256" key="2">
    <source>
        <dbReference type="ARBA" id="ARBA00022676"/>
    </source>
</evidence>
<reference evidence="6 7" key="1">
    <citation type="submission" date="2017-04" db="EMBL/GenBank/DDBJ databases">
        <title>Comparative genome analysis of Subtercola boreus.</title>
        <authorList>
            <person name="Cho Y.-J."/>
            <person name="Cho A."/>
            <person name="Kim O.-S."/>
            <person name="Lee J.-I."/>
        </authorList>
    </citation>
    <scope>NUCLEOTIDE SEQUENCE [LARGE SCALE GENOMIC DNA]</scope>
    <source>
        <strain evidence="6 7">P27479</strain>
    </source>
</reference>
<dbReference type="OrthoDB" id="9772485at2"/>
<dbReference type="Pfam" id="PF13439">
    <property type="entry name" value="Glyco_transf_4"/>
    <property type="match status" value="1"/>
</dbReference>
<keyword evidence="3" id="KW-0808">Transferase</keyword>